<accession>A0A3N2PZ69</accession>
<dbReference type="RefSeq" id="XP_028467635.1">
    <property type="nucleotide sequence ID" value="XM_028606770.1"/>
</dbReference>
<feature type="transmembrane region" description="Helical" evidence="2">
    <location>
        <begin position="53"/>
        <end position="73"/>
    </location>
</feature>
<sequence length="101" mass="10947">MDKKKCLRLLCARPGLYSEGPSVIFVGLSGTRVVLDILAGLPIIFVLGLVFPVVASLLFLILLVVLVFSLAPFRKGDGQTWPRGDRSSSESRCRCTEPGRG</sequence>
<reference evidence="3 4" key="1">
    <citation type="journal article" date="2018" name="Mol. Ecol.">
        <title>The obligate alkalophilic soda-lake fungus Sodiomyces alkalinus has shifted to a protein diet.</title>
        <authorList>
            <person name="Grum-Grzhimaylo A.A."/>
            <person name="Falkoski D.L."/>
            <person name="van den Heuvel J."/>
            <person name="Valero-Jimenez C.A."/>
            <person name="Min B."/>
            <person name="Choi I.G."/>
            <person name="Lipzen A."/>
            <person name="Daum C.G."/>
            <person name="Aanen D.K."/>
            <person name="Tsang A."/>
            <person name="Henrissat B."/>
            <person name="Bilanenko E.N."/>
            <person name="de Vries R.P."/>
            <person name="van Kan J.A.L."/>
            <person name="Grigoriev I.V."/>
            <person name="Debets A.J.M."/>
        </authorList>
    </citation>
    <scope>NUCLEOTIDE SEQUENCE [LARGE SCALE GENOMIC DNA]</scope>
    <source>
        <strain evidence="3 4">F11</strain>
    </source>
</reference>
<dbReference type="GeneID" id="39575248"/>
<keyword evidence="2" id="KW-0812">Transmembrane</keyword>
<evidence type="ECO:0000256" key="1">
    <source>
        <dbReference type="SAM" id="MobiDB-lite"/>
    </source>
</evidence>
<feature type="transmembrane region" description="Helical" evidence="2">
    <location>
        <begin position="21"/>
        <end position="47"/>
    </location>
</feature>
<proteinExistence type="predicted"/>
<feature type="region of interest" description="Disordered" evidence="1">
    <location>
        <begin position="74"/>
        <end position="101"/>
    </location>
</feature>
<organism evidence="3 4">
    <name type="scientific">Sodiomyces alkalinus (strain CBS 110278 / VKM F-3762 / F11)</name>
    <name type="common">Alkaliphilic filamentous fungus</name>
    <dbReference type="NCBI Taxonomy" id="1314773"/>
    <lineage>
        <taxon>Eukaryota</taxon>
        <taxon>Fungi</taxon>
        <taxon>Dikarya</taxon>
        <taxon>Ascomycota</taxon>
        <taxon>Pezizomycotina</taxon>
        <taxon>Sordariomycetes</taxon>
        <taxon>Hypocreomycetidae</taxon>
        <taxon>Glomerellales</taxon>
        <taxon>Plectosphaerellaceae</taxon>
        <taxon>Sodiomyces</taxon>
    </lineage>
</organism>
<evidence type="ECO:0000313" key="4">
    <source>
        <dbReference type="Proteomes" id="UP000272025"/>
    </source>
</evidence>
<keyword evidence="2" id="KW-0472">Membrane</keyword>
<dbReference type="Proteomes" id="UP000272025">
    <property type="component" value="Unassembled WGS sequence"/>
</dbReference>
<dbReference type="AlphaFoldDB" id="A0A3N2PZ69"/>
<gene>
    <name evidence="3" type="ORF">SODALDRAFT_138964</name>
</gene>
<name>A0A3N2PZ69_SODAK</name>
<evidence type="ECO:0000313" key="3">
    <source>
        <dbReference type="EMBL" id="ROT39829.1"/>
    </source>
</evidence>
<protein>
    <submittedName>
        <fullName evidence="3">Uncharacterized protein</fullName>
    </submittedName>
</protein>
<keyword evidence="4" id="KW-1185">Reference proteome</keyword>
<evidence type="ECO:0000256" key="2">
    <source>
        <dbReference type="SAM" id="Phobius"/>
    </source>
</evidence>
<feature type="compositionally biased region" description="Basic and acidic residues" evidence="1">
    <location>
        <begin position="83"/>
        <end position="101"/>
    </location>
</feature>
<dbReference type="EMBL" id="ML119053">
    <property type="protein sequence ID" value="ROT39829.1"/>
    <property type="molecule type" value="Genomic_DNA"/>
</dbReference>
<keyword evidence="2" id="KW-1133">Transmembrane helix</keyword>